<name>A0ABR2TWT6_9ROSI</name>
<accession>A0ABR2TWT6</accession>
<evidence type="ECO:0000313" key="3">
    <source>
        <dbReference type="Proteomes" id="UP001396334"/>
    </source>
</evidence>
<gene>
    <name evidence="2" type="ORF">V6N11_017007</name>
</gene>
<keyword evidence="3" id="KW-1185">Reference proteome</keyword>
<proteinExistence type="predicted"/>
<organism evidence="2 3">
    <name type="scientific">Hibiscus sabdariffa</name>
    <name type="common">roselle</name>
    <dbReference type="NCBI Taxonomy" id="183260"/>
    <lineage>
        <taxon>Eukaryota</taxon>
        <taxon>Viridiplantae</taxon>
        <taxon>Streptophyta</taxon>
        <taxon>Embryophyta</taxon>
        <taxon>Tracheophyta</taxon>
        <taxon>Spermatophyta</taxon>
        <taxon>Magnoliopsida</taxon>
        <taxon>eudicotyledons</taxon>
        <taxon>Gunneridae</taxon>
        <taxon>Pentapetalae</taxon>
        <taxon>rosids</taxon>
        <taxon>malvids</taxon>
        <taxon>Malvales</taxon>
        <taxon>Malvaceae</taxon>
        <taxon>Malvoideae</taxon>
        <taxon>Hibiscus</taxon>
    </lineage>
</organism>
<reference evidence="2 3" key="1">
    <citation type="journal article" date="2024" name="G3 (Bethesda)">
        <title>Genome assembly of Hibiscus sabdariffa L. provides insights into metabolisms of medicinal natural products.</title>
        <authorList>
            <person name="Kim T."/>
        </authorList>
    </citation>
    <scope>NUCLEOTIDE SEQUENCE [LARGE SCALE GENOMIC DNA]</scope>
    <source>
        <strain evidence="2">TK-2024</strain>
        <tissue evidence="2">Old leaves</tissue>
    </source>
</reference>
<evidence type="ECO:0000256" key="1">
    <source>
        <dbReference type="SAM" id="MobiDB-lite"/>
    </source>
</evidence>
<dbReference type="Proteomes" id="UP001396334">
    <property type="component" value="Unassembled WGS sequence"/>
</dbReference>
<comment type="caution">
    <text evidence="2">The sequence shown here is derived from an EMBL/GenBank/DDBJ whole genome shotgun (WGS) entry which is preliminary data.</text>
</comment>
<evidence type="ECO:0000313" key="2">
    <source>
        <dbReference type="EMBL" id="KAK9041920.1"/>
    </source>
</evidence>
<sequence>MPQYMPHVMSQTPPPTAASAPASTSSNTVFPALTLSSAPLVKTDNSSHPPFKCPMVGIFYWIPAIGVFSEKNISVAIGLGAISVTLSSFANIFSITSSAAFNACENHGSRLRTI</sequence>
<dbReference type="EMBL" id="JBBPBN010000004">
    <property type="protein sequence ID" value="KAK9041920.1"/>
    <property type="molecule type" value="Genomic_DNA"/>
</dbReference>
<protein>
    <submittedName>
        <fullName evidence="2">Uncharacterized protein</fullName>
    </submittedName>
</protein>
<feature type="region of interest" description="Disordered" evidence="1">
    <location>
        <begin position="1"/>
        <end position="25"/>
    </location>
</feature>